<dbReference type="InterPro" id="IPR004701">
    <property type="entry name" value="PTS_EIIA_man-typ"/>
</dbReference>
<dbReference type="GO" id="GO:0047324">
    <property type="term" value="F:phosphoenolpyruvate-glycerone phosphotransferase activity"/>
    <property type="evidence" value="ECO:0007669"/>
    <property type="project" value="UniProtKB-EC"/>
</dbReference>
<dbReference type="STRING" id="1227497.C491_12300"/>
<reference evidence="7 8" key="1">
    <citation type="journal article" date="2014" name="PLoS Genet.">
        <title>Phylogenetically driven sequencing of extremely halophilic archaea reveals strategies for static and dynamic osmo-response.</title>
        <authorList>
            <person name="Becker E.A."/>
            <person name="Seitzer P.M."/>
            <person name="Tritt A."/>
            <person name="Larsen D."/>
            <person name="Krusor M."/>
            <person name="Yao A.I."/>
            <person name="Wu D."/>
            <person name="Madern D."/>
            <person name="Eisen J.A."/>
            <person name="Darling A.E."/>
            <person name="Facciotti M.T."/>
        </authorList>
    </citation>
    <scope>NUCLEOTIDE SEQUENCE [LARGE SCALE GENOMIC DNA]</scope>
    <source>
        <strain evidence="7 8">DSM 10524</strain>
    </source>
</reference>
<dbReference type="Proteomes" id="UP000011688">
    <property type="component" value="Unassembled WGS sequence"/>
</dbReference>
<sequence length="128" mass="12657">MVGIVVVSHSERAAEGIREIAREMGGDVRIEAVGGTGDGQIGTTPEPIREAVEAADGSGEGVVVLVDLGSAVMNAELALEEAAVDEAVVADAPVLEGALNAAVAATAPNATVEAVREAAEEAAGVSKL</sequence>
<comment type="subunit">
    <text evidence="5">Homodimer. The dihydroxyacetone kinase complex is composed of a homodimer of DhaM, a homodimer of DhaK and the subunit DhaL.</text>
</comment>
<feature type="domain" description="PTS EIIA type-4" evidence="6">
    <location>
        <begin position="1"/>
        <end position="128"/>
    </location>
</feature>
<gene>
    <name evidence="7" type="ORF">C491_12300</name>
</gene>
<dbReference type="PATRIC" id="fig|1227497.3.peg.2541"/>
<comment type="catalytic activity">
    <reaction evidence="1">
        <text>dihydroxyacetone + phosphoenolpyruvate = dihydroxyacetone phosphate + pyruvate</text>
        <dbReference type="Rhea" id="RHEA:18381"/>
        <dbReference type="ChEBI" id="CHEBI:15361"/>
        <dbReference type="ChEBI" id="CHEBI:16016"/>
        <dbReference type="ChEBI" id="CHEBI:57642"/>
        <dbReference type="ChEBI" id="CHEBI:58702"/>
        <dbReference type="EC" id="2.7.1.121"/>
    </reaction>
</comment>
<evidence type="ECO:0000259" key="6">
    <source>
        <dbReference type="PROSITE" id="PS51096"/>
    </source>
</evidence>
<evidence type="ECO:0000256" key="5">
    <source>
        <dbReference type="ARBA" id="ARBA00046577"/>
    </source>
</evidence>
<protein>
    <recommendedName>
        <fullName evidence="3">phosphoenolpyruvate--glycerone phosphotransferase</fullName>
        <ecNumber evidence="3">2.7.1.121</ecNumber>
    </recommendedName>
</protein>
<evidence type="ECO:0000313" key="8">
    <source>
        <dbReference type="Proteomes" id="UP000011688"/>
    </source>
</evidence>
<dbReference type="NCBIfam" id="TIGR02364">
    <property type="entry name" value="dha_pts"/>
    <property type="match status" value="1"/>
</dbReference>
<evidence type="ECO:0000313" key="7">
    <source>
        <dbReference type="EMBL" id="ELY56785.1"/>
    </source>
</evidence>
<evidence type="ECO:0000256" key="1">
    <source>
        <dbReference type="ARBA" id="ARBA00001113"/>
    </source>
</evidence>
<dbReference type="SUPFAM" id="SSF53062">
    <property type="entry name" value="PTS system fructose IIA component-like"/>
    <property type="match status" value="1"/>
</dbReference>
<dbReference type="InterPro" id="IPR039643">
    <property type="entry name" value="DhaM"/>
</dbReference>
<dbReference type="AlphaFoldDB" id="L9X500"/>
<dbReference type="eggNOG" id="arCOG08943">
    <property type="taxonomic scope" value="Archaea"/>
</dbReference>
<dbReference type="EC" id="2.7.1.121" evidence="3"/>
<dbReference type="EMBL" id="AOIB01000026">
    <property type="protein sequence ID" value="ELY56785.1"/>
    <property type="molecule type" value="Genomic_DNA"/>
</dbReference>
<dbReference type="Gene3D" id="3.40.50.510">
    <property type="entry name" value="Phosphotransferase system, mannose-type IIA component"/>
    <property type="match status" value="1"/>
</dbReference>
<keyword evidence="8" id="KW-1185">Reference proteome</keyword>
<dbReference type="PANTHER" id="PTHR38594">
    <property type="entry name" value="PEP-DEPENDENT DIHYDROXYACETONE KINASE, PHOSPHORYL DONOR SUBUNIT DHAM"/>
    <property type="match status" value="1"/>
</dbReference>
<evidence type="ECO:0000256" key="4">
    <source>
        <dbReference type="ARBA" id="ARBA00022679"/>
    </source>
</evidence>
<organism evidence="7 8">
    <name type="scientific">Natronococcus amylolyticus DSM 10524</name>
    <dbReference type="NCBI Taxonomy" id="1227497"/>
    <lineage>
        <taxon>Archaea</taxon>
        <taxon>Methanobacteriati</taxon>
        <taxon>Methanobacteriota</taxon>
        <taxon>Stenosarchaea group</taxon>
        <taxon>Halobacteria</taxon>
        <taxon>Halobacteriales</taxon>
        <taxon>Natrialbaceae</taxon>
        <taxon>Natronococcus</taxon>
    </lineage>
</organism>
<dbReference type="PANTHER" id="PTHR38594:SF1">
    <property type="entry name" value="PEP-DEPENDENT DIHYDROXYACETONE KINASE, PHOSPHORYL DONOR SUBUNIT DHAM"/>
    <property type="match status" value="1"/>
</dbReference>
<proteinExistence type="predicted"/>
<evidence type="ECO:0000256" key="2">
    <source>
        <dbReference type="ARBA" id="ARBA00002788"/>
    </source>
</evidence>
<dbReference type="InterPro" id="IPR012844">
    <property type="entry name" value="DhaM_N"/>
</dbReference>
<dbReference type="OrthoDB" id="306716at2157"/>
<comment type="function">
    <text evidence="2">Component of the dihydroxyacetone kinase complex, which is responsible for the phosphoenolpyruvate (PEP)-dependent phosphorylation of dihydroxyacetone. DhaM serves as the phosphoryl donor. Is phosphorylated by phosphoenolpyruvate in an EI- and HPr-dependent reaction, and a phosphorelay system on histidine residues finally leads to phosphoryl transfer to DhaL and dihydroxyacetone.</text>
</comment>
<keyword evidence="4" id="KW-0808">Transferase</keyword>
<dbReference type="Pfam" id="PF03610">
    <property type="entry name" value="EIIA-man"/>
    <property type="match status" value="1"/>
</dbReference>
<comment type="caution">
    <text evidence="7">The sequence shown here is derived from an EMBL/GenBank/DDBJ whole genome shotgun (WGS) entry which is preliminary data.</text>
</comment>
<accession>L9X500</accession>
<name>L9X500_9EURY</name>
<dbReference type="InterPro" id="IPR036662">
    <property type="entry name" value="PTS_EIIA_man-typ_sf"/>
</dbReference>
<dbReference type="GO" id="GO:0019563">
    <property type="term" value="P:glycerol catabolic process"/>
    <property type="evidence" value="ECO:0007669"/>
    <property type="project" value="InterPro"/>
</dbReference>
<dbReference type="GO" id="GO:0009401">
    <property type="term" value="P:phosphoenolpyruvate-dependent sugar phosphotransferase system"/>
    <property type="evidence" value="ECO:0007669"/>
    <property type="project" value="InterPro"/>
</dbReference>
<dbReference type="PROSITE" id="PS51096">
    <property type="entry name" value="PTS_EIIA_TYPE_4"/>
    <property type="match status" value="1"/>
</dbReference>
<dbReference type="GO" id="GO:0016020">
    <property type="term" value="C:membrane"/>
    <property type="evidence" value="ECO:0007669"/>
    <property type="project" value="InterPro"/>
</dbReference>
<keyword evidence="7" id="KW-0418">Kinase</keyword>
<dbReference type="RefSeq" id="WP_005556623.1">
    <property type="nucleotide sequence ID" value="NZ_AOIB01000026.1"/>
</dbReference>
<evidence type="ECO:0000256" key="3">
    <source>
        <dbReference type="ARBA" id="ARBA00012095"/>
    </source>
</evidence>